<dbReference type="PROSITE" id="PS51186">
    <property type="entry name" value="GNAT"/>
    <property type="match status" value="1"/>
</dbReference>
<dbReference type="InterPro" id="IPR000182">
    <property type="entry name" value="GNAT_dom"/>
</dbReference>
<feature type="domain" description="N-acetyltransferase" evidence="1">
    <location>
        <begin position="33"/>
        <end position="195"/>
    </location>
</feature>
<evidence type="ECO:0000259" key="1">
    <source>
        <dbReference type="PROSITE" id="PS51186"/>
    </source>
</evidence>
<sequence>MLIDNKDISANLKHYCNSMHLPLHATLPDGDPVVIDTMTDSQITDMYELITSAALSGNGFGVDEYPTEKDFRNEIKDGHNFIVCSKDCGKMIAAFSLINSKFYRGSDLTFADPIIIVKRSERGKGIGEFIFRHVVLFSKLLGYSGIYTDTFTNNFAMTKIIERSPGFQHVGHLPIGGKLSDGSFVSANIYFKDLRDQGETFWTSGE</sequence>
<dbReference type="AlphaFoldDB" id="A0A8S3ZMP6"/>
<accession>A0A8S3ZMP6</accession>
<evidence type="ECO:0000313" key="2">
    <source>
        <dbReference type="EMBL" id="CAG5128572.1"/>
    </source>
</evidence>
<dbReference type="EMBL" id="CAJHNH020003114">
    <property type="protein sequence ID" value="CAG5128572.1"/>
    <property type="molecule type" value="Genomic_DNA"/>
</dbReference>
<evidence type="ECO:0000313" key="3">
    <source>
        <dbReference type="Proteomes" id="UP000678393"/>
    </source>
</evidence>
<dbReference type="OrthoDB" id="6133707at2759"/>
<name>A0A8S3ZMP6_9EUPU</name>
<dbReference type="GO" id="GO:0016747">
    <property type="term" value="F:acyltransferase activity, transferring groups other than amino-acyl groups"/>
    <property type="evidence" value="ECO:0007669"/>
    <property type="project" value="InterPro"/>
</dbReference>
<dbReference type="SUPFAM" id="SSF55729">
    <property type="entry name" value="Acyl-CoA N-acyltransferases (Nat)"/>
    <property type="match status" value="1"/>
</dbReference>
<comment type="caution">
    <text evidence="2">The sequence shown here is derived from an EMBL/GenBank/DDBJ whole genome shotgun (WGS) entry which is preliminary data.</text>
</comment>
<reference evidence="2" key="1">
    <citation type="submission" date="2021-04" db="EMBL/GenBank/DDBJ databases">
        <authorList>
            <consortium name="Molecular Ecology Group"/>
        </authorList>
    </citation>
    <scope>NUCLEOTIDE SEQUENCE</scope>
</reference>
<organism evidence="2 3">
    <name type="scientific">Candidula unifasciata</name>
    <dbReference type="NCBI Taxonomy" id="100452"/>
    <lineage>
        <taxon>Eukaryota</taxon>
        <taxon>Metazoa</taxon>
        <taxon>Spiralia</taxon>
        <taxon>Lophotrochozoa</taxon>
        <taxon>Mollusca</taxon>
        <taxon>Gastropoda</taxon>
        <taxon>Heterobranchia</taxon>
        <taxon>Euthyneura</taxon>
        <taxon>Panpulmonata</taxon>
        <taxon>Eupulmonata</taxon>
        <taxon>Stylommatophora</taxon>
        <taxon>Helicina</taxon>
        <taxon>Helicoidea</taxon>
        <taxon>Geomitridae</taxon>
        <taxon>Candidula</taxon>
    </lineage>
</organism>
<keyword evidence="3" id="KW-1185">Reference proteome</keyword>
<dbReference type="InterPro" id="IPR016181">
    <property type="entry name" value="Acyl_CoA_acyltransferase"/>
</dbReference>
<dbReference type="Proteomes" id="UP000678393">
    <property type="component" value="Unassembled WGS sequence"/>
</dbReference>
<protein>
    <recommendedName>
        <fullName evidence="1">N-acetyltransferase domain-containing protein</fullName>
    </recommendedName>
</protein>
<gene>
    <name evidence="2" type="ORF">CUNI_LOCUS14130</name>
</gene>
<proteinExistence type="predicted"/>
<dbReference type="Gene3D" id="3.40.630.30">
    <property type="match status" value="1"/>
</dbReference>